<dbReference type="PANTHER" id="PTHR15284:SF4">
    <property type="entry name" value="E4 BINDING PROTEIN 4-2"/>
    <property type="match status" value="1"/>
</dbReference>
<accession>A0A556TVS9</accession>
<dbReference type="Proteomes" id="UP000319801">
    <property type="component" value="Unassembled WGS sequence"/>
</dbReference>
<evidence type="ECO:0000313" key="8">
    <source>
        <dbReference type="EMBL" id="TSK87521.1"/>
    </source>
</evidence>
<dbReference type="Pfam" id="PF07716">
    <property type="entry name" value="bZIP_2"/>
    <property type="match status" value="1"/>
</dbReference>
<dbReference type="InterPro" id="IPR046347">
    <property type="entry name" value="bZIP_sf"/>
</dbReference>
<evidence type="ECO:0000259" key="7">
    <source>
        <dbReference type="PROSITE" id="PS50217"/>
    </source>
</evidence>
<keyword evidence="2" id="KW-0805">Transcription regulation</keyword>
<dbReference type="PANTHER" id="PTHR15284">
    <property type="entry name" value="NUCLEAR FACTOR INTERLEUKIN-3-REGULATED PROTEIN"/>
    <property type="match status" value="1"/>
</dbReference>
<dbReference type="SUPFAM" id="SSF57959">
    <property type="entry name" value="Leucine zipper domain"/>
    <property type="match status" value="1"/>
</dbReference>
<evidence type="ECO:0000256" key="3">
    <source>
        <dbReference type="ARBA" id="ARBA00023125"/>
    </source>
</evidence>
<dbReference type="GO" id="GO:0007623">
    <property type="term" value="P:circadian rhythm"/>
    <property type="evidence" value="ECO:0007669"/>
    <property type="project" value="TreeGrafter"/>
</dbReference>
<sequence>MESLNSQNPANSCVGKTIENKETFSGYNSNLSSPGSSSRSVRPVKAKPNMTCRRKREFISDEKKDASYWEKRRKNNEAAKRSREKRRLNDMVLENRVIALNDENVRLKTELLQLKLRFGLISAASYMEKSQQIGGTINETSACTSSSSHFYPNGYSSGSQVMNSDSSEAEQSVRSEGLAQLVKYSPRGSLSDMSDGSSRDSPEPMNYDIKQERPGIDLDIANSTTTPIMFNIRNELSTPHHQHTFQSGYHNHQQQFQHQETVVNPATPPVQTAQRSVILYRSSSVSYPVESSKPQEISQQKLPQTLLQPSEGSIKSTESLSEATCRHESETLDTLPYEYSDGEAAVEQAYRAQHQQLVASCQKAETNAPDICRQGGDKLHHYDSLPDEEPPVLRYEGGPRKEGYYSGHLGKDTSLSDSDPRNSDKDASTDDECPSSFCSETGSYHQQSPLAGGPNSSPQRQSRDSQAEVKGTALPHKLRLKHRSLSTATQESPTTPPAHVHPLPQHPYLALPQSNQQLQVG</sequence>
<comment type="similarity">
    <text evidence="1">Belongs to the bZIP family. NFIL3 subfamily.</text>
</comment>
<dbReference type="SMART" id="SM00338">
    <property type="entry name" value="BRLZ"/>
    <property type="match status" value="1"/>
</dbReference>
<comment type="caution">
    <text evidence="8">The sequence shown here is derived from an EMBL/GenBank/DDBJ whole genome shotgun (WGS) entry which is preliminary data.</text>
</comment>
<keyword evidence="5" id="KW-0539">Nucleus</keyword>
<keyword evidence="3" id="KW-0238">DNA-binding</keyword>
<feature type="compositionally biased region" description="Polar residues" evidence="6">
    <location>
        <begin position="156"/>
        <end position="174"/>
    </location>
</feature>
<dbReference type="EMBL" id="VCAZ01000022">
    <property type="protein sequence ID" value="TSK87521.1"/>
    <property type="molecule type" value="Genomic_DNA"/>
</dbReference>
<proteinExistence type="inferred from homology"/>
<organism evidence="8 9">
    <name type="scientific">Bagarius yarrelli</name>
    <name type="common">Goonch</name>
    <name type="synonym">Bagrus yarrelli</name>
    <dbReference type="NCBI Taxonomy" id="175774"/>
    <lineage>
        <taxon>Eukaryota</taxon>
        <taxon>Metazoa</taxon>
        <taxon>Chordata</taxon>
        <taxon>Craniata</taxon>
        <taxon>Vertebrata</taxon>
        <taxon>Euteleostomi</taxon>
        <taxon>Actinopterygii</taxon>
        <taxon>Neopterygii</taxon>
        <taxon>Teleostei</taxon>
        <taxon>Ostariophysi</taxon>
        <taxon>Siluriformes</taxon>
        <taxon>Sisoridae</taxon>
        <taxon>Sisorinae</taxon>
        <taxon>Bagarius</taxon>
    </lineage>
</organism>
<dbReference type="CDD" id="cd14694">
    <property type="entry name" value="bZIP_NFIL3"/>
    <property type="match status" value="1"/>
</dbReference>
<dbReference type="InterPro" id="IPR004827">
    <property type="entry name" value="bZIP"/>
</dbReference>
<feature type="compositionally biased region" description="Basic and acidic residues" evidence="6">
    <location>
        <begin position="418"/>
        <end position="428"/>
    </location>
</feature>
<dbReference type="Gene3D" id="1.20.5.170">
    <property type="match status" value="1"/>
</dbReference>
<feature type="compositionally biased region" description="Polar residues" evidence="6">
    <location>
        <begin position="512"/>
        <end position="521"/>
    </location>
</feature>
<feature type="region of interest" description="Disordered" evidence="6">
    <location>
        <begin position="184"/>
        <end position="215"/>
    </location>
</feature>
<feature type="compositionally biased region" description="Polar residues" evidence="6">
    <location>
        <begin position="436"/>
        <end position="460"/>
    </location>
</feature>
<dbReference type="OrthoDB" id="6151507at2759"/>
<evidence type="ECO:0000256" key="1">
    <source>
        <dbReference type="ARBA" id="ARBA00006079"/>
    </source>
</evidence>
<evidence type="ECO:0000256" key="5">
    <source>
        <dbReference type="ARBA" id="ARBA00023242"/>
    </source>
</evidence>
<evidence type="ECO:0000256" key="4">
    <source>
        <dbReference type="ARBA" id="ARBA00023163"/>
    </source>
</evidence>
<name>A0A556TVS9_BAGYA</name>
<feature type="domain" description="BZIP" evidence="7">
    <location>
        <begin position="65"/>
        <end position="115"/>
    </location>
</feature>
<reference evidence="8 9" key="1">
    <citation type="journal article" date="2019" name="Genome Biol. Evol.">
        <title>Whole-Genome Sequencing of the Giant Devil Catfish, Bagarius yarrelli.</title>
        <authorList>
            <person name="Jiang W."/>
            <person name="Lv Y."/>
            <person name="Cheng L."/>
            <person name="Yang K."/>
            <person name="Chao B."/>
            <person name="Wang X."/>
            <person name="Li Y."/>
            <person name="Pan X."/>
            <person name="You X."/>
            <person name="Zhang Y."/>
            <person name="Yang J."/>
            <person name="Li J."/>
            <person name="Zhang X."/>
            <person name="Liu S."/>
            <person name="Sun C."/>
            <person name="Yang J."/>
            <person name="Shi Q."/>
        </authorList>
    </citation>
    <scope>NUCLEOTIDE SEQUENCE [LARGE SCALE GENOMIC DNA]</scope>
    <source>
        <strain evidence="8">JWS20170419001</strain>
        <tissue evidence="8">Muscle</tissue>
    </source>
</reference>
<evidence type="ECO:0000256" key="2">
    <source>
        <dbReference type="ARBA" id="ARBA00023015"/>
    </source>
</evidence>
<dbReference type="AlphaFoldDB" id="A0A556TVS9"/>
<evidence type="ECO:0000256" key="6">
    <source>
        <dbReference type="SAM" id="MobiDB-lite"/>
    </source>
</evidence>
<feature type="region of interest" description="Disordered" evidence="6">
    <location>
        <begin position="156"/>
        <end position="175"/>
    </location>
</feature>
<feature type="compositionally biased region" description="Low complexity" evidence="6">
    <location>
        <begin position="25"/>
        <end position="43"/>
    </location>
</feature>
<feature type="region of interest" description="Disordered" evidence="6">
    <location>
        <begin position="290"/>
        <end position="324"/>
    </location>
</feature>
<keyword evidence="4" id="KW-0804">Transcription</keyword>
<dbReference type="InterPro" id="IPR047229">
    <property type="entry name" value="NFIL3-like"/>
</dbReference>
<dbReference type="GO" id="GO:0005634">
    <property type="term" value="C:nucleus"/>
    <property type="evidence" value="ECO:0007669"/>
    <property type="project" value="TreeGrafter"/>
</dbReference>
<dbReference type="FunFam" id="1.20.5.170:FF:000025">
    <property type="entry name" value="nuclear factor interleukin-3-regulated protein-like"/>
    <property type="match status" value="1"/>
</dbReference>
<evidence type="ECO:0000313" key="9">
    <source>
        <dbReference type="Proteomes" id="UP000319801"/>
    </source>
</evidence>
<protein>
    <submittedName>
        <fullName evidence="8">Nuclear factor interleukin-3-regulated protein</fullName>
    </submittedName>
</protein>
<feature type="region of interest" description="Disordered" evidence="6">
    <location>
        <begin position="379"/>
        <end position="521"/>
    </location>
</feature>
<dbReference type="GO" id="GO:0003700">
    <property type="term" value="F:DNA-binding transcription factor activity"/>
    <property type="evidence" value="ECO:0007669"/>
    <property type="project" value="InterPro"/>
</dbReference>
<feature type="compositionally biased region" description="Polar residues" evidence="6">
    <location>
        <begin position="294"/>
        <end position="322"/>
    </location>
</feature>
<keyword evidence="9" id="KW-1185">Reference proteome</keyword>
<dbReference type="PROSITE" id="PS00036">
    <property type="entry name" value="BZIP_BASIC"/>
    <property type="match status" value="1"/>
</dbReference>
<dbReference type="PROSITE" id="PS50217">
    <property type="entry name" value="BZIP"/>
    <property type="match status" value="1"/>
</dbReference>
<gene>
    <name evidence="8" type="ORF">Baya_4235</name>
</gene>
<dbReference type="GO" id="GO:0003677">
    <property type="term" value="F:DNA binding"/>
    <property type="evidence" value="ECO:0007669"/>
    <property type="project" value="UniProtKB-KW"/>
</dbReference>
<feature type="region of interest" description="Disordered" evidence="6">
    <location>
        <begin position="24"/>
        <end position="50"/>
    </location>
</feature>
<dbReference type="InterPro" id="IPR047106">
    <property type="entry name" value="NFIL3-like_bZIP"/>
</dbReference>